<feature type="region of interest" description="Disordered" evidence="1">
    <location>
        <begin position="399"/>
        <end position="428"/>
    </location>
</feature>
<keyword evidence="4" id="KW-1185">Reference proteome</keyword>
<reference evidence="4" key="1">
    <citation type="journal article" date="2019" name="Int. J. Syst. Evol. Microbiol.">
        <title>The Global Catalogue of Microorganisms (GCM) 10K type strain sequencing project: providing services to taxonomists for standard genome sequencing and annotation.</title>
        <authorList>
            <consortium name="The Broad Institute Genomics Platform"/>
            <consortium name="The Broad Institute Genome Sequencing Center for Infectious Disease"/>
            <person name="Wu L."/>
            <person name="Ma J."/>
        </authorList>
    </citation>
    <scope>NUCLEOTIDE SEQUENCE [LARGE SCALE GENOMIC DNA]</scope>
    <source>
        <strain evidence="4">JCM 10671</strain>
    </source>
</reference>
<name>A0ABP3RUL1_9ACTN</name>
<gene>
    <name evidence="3" type="ORF">GCM10009547_20180</name>
</gene>
<evidence type="ECO:0000313" key="3">
    <source>
        <dbReference type="EMBL" id="GAA0617842.1"/>
    </source>
</evidence>
<dbReference type="InterPro" id="IPR039569">
    <property type="entry name" value="FAS1-like_DH_region"/>
</dbReference>
<dbReference type="Gene3D" id="3.10.129.10">
    <property type="entry name" value="Hotdog Thioesterase"/>
    <property type="match status" value="2"/>
</dbReference>
<sequence length="428" mass="48574">MTTSVEREAAAEQAEPEGVTFGRLNDAGIEKFREKIGLDWPYSRWTTWNEEATRDGIRHYAHGFGDDNPLWTEPDYAAASRWGGIIAPPGFLEGAGLTPEIPRNPEDKGRGKGALAGVHMFWAGDHIRFFRPVREGDRIWVRRFYVGIEPKESRFGGRSALSVRRRVYWNDAGELIAIWDADFVHTERDTAAKRNRTKEAPPPQHVYTDEEIADVDAHYAAETIRGGETRYVEDVTVGQELETRYRGPMVIGDIIAWLQGNGRHEIYPYRLNHKNRQRMGGFYSRNADGAWDSAMRVHWDDEYARSVGARRAYDYGMLRNAWMTQLVTDWMGDDAILVACDDKITGFNTLGDLTKLTGSVVEIDTTGEWPEVLCRVECHNQFGDRTSYGTFRVRLPSRERGLPEFPEPPADHGLLPGMPTPVSGPWAR</sequence>
<evidence type="ECO:0000259" key="2">
    <source>
        <dbReference type="Pfam" id="PF13452"/>
    </source>
</evidence>
<dbReference type="Proteomes" id="UP001500957">
    <property type="component" value="Unassembled WGS sequence"/>
</dbReference>
<dbReference type="RefSeq" id="WP_344604231.1">
    <property type="nucleotide sequence ID" value="NZ_BAAAHE010000014.1"/>
</dbReference>
<accession>A0ABP3RUL1</accession>
<dbReference type="CDD" id="cd03441">
    <property type="entry name" value="R_hydratase_like"/>
    <property type="match status" value="1"/>
</dbReference>
<evidence type="ECO:0000313" key="4">
    <source>
        <dbReference type="Proteomes" id="UP001500957"/>
    </source>
</evidence>
<evidence type="ECO:0000256" key="1">
    <source>
        <dbReference type="SAM" id="MobiDB-lite"/>
    </source>
</evidence>
<protein>
    <submittedName>
        <fullName evidence="3">MaoC family dehydratase N-terminal domain-containing protein</fullName>
    </submittedName>
</protein>
<dbReference type="Pfam" id="PF13452">
    <property type="entry name" value="FAS1_DH_region"/>
    <property type="match status" value="1"/>
</dbReference>
<dbReference type="EMBL" id="BAAAHE010000014">
    <property type="protein sequence ID" value="GAA0617842.1"/>
    <property type="molecule type" value="Genomic_DNA"/>
</dbReference>
<comment type="caution">
    <text evidence="3">The sequence shown here is derived from an EMBL/GenBank/DDBJ whole genome shotgun (WGS) entry which is preliminary data.</text>
</comment>
<dbReference type="InterPro" id="IPR029069">
    <property type="entry name" value="HotDog_dom_sf"/>
</dbReference>
<dbReference type="SUPFAM" id="SSF54637">
    <property type="entry name" value="Thioesterase/thiol ester dehydrase-isomerase"/>
    <property type="match status" value="2"/>
</dbReference>
<feature type="domain" description="FAS1-like dehydratase" evidence="2">
    <location>
        <begin position="46"/>
        <end position="177"/>
    </location>
</feature>
<proteinExistence type="predicted"/>
<organism evidence="3 4">
    <name type="scientific">Sporichthya brevicatena</name>
    <dbReference type="NCBI Taxonomy" id="171442"/>
    <lineage>
        <taxon>Bacteria</taxon>
        <taxon>Bacillati</taxon>
        <taxon>Actinomycetota</taxon>
        <taxon>Actinomycetes</taxon>
        <taxon>Sporichthyales</taxon>
        <taxon>Sporichthyaceae</taxon>
        <taxon>Sporichthya</taxon>
    </lineage>
</organism>